<gene>
    <name evidence="1" type="ORF">FHU39_003465</name>
</gene>
<evidence type="ECO:0000313" key="1">
    <source>
        <dbReference type="EMBL" id="MBB2893434.1"/>
    </source>
</evidence>
<evidence type="ECO:0000313" key="2">
    <source>
        <dbReference type="Proteomes" id="UP000559182"/>
    </source>
</evidence>
<keyword evidence="2" id="KW-1185">Reference proteome</keyword>
<sequence>MLLLMPTFFLGSELPHQRLVRTRVLPRLALCLPGRLLLQAQILGAHSRSVHLSLSPLPLSLRRLPLQFCEEPSPLGHQTLPKRLAARLGRHRTM</sequence>
<dbReference type="AlphaFoldDB" id="A0A839NBT5"/>
<dbReference type="Proteomes" id="UP000559182">
    <property type="component" value="Unassembled WGS sequence"/>
</dbReference>
<reference evidence="1 2" key="1">
    <citation type="submission" date="2020-08" db="EMBL/GenBank/DDBJ databases">
        <title>Sequencing the genomes of 1000 actinobacteria strains.</title>
        <authorList>
            <person name="Klenk H.-P."/>
        </authorList>
    </citation>
    <scope>NUCLEOTIDE SEQUENCE [LARGE SCALE GENOMIC DNA]</scope>
    <source>
        <strain evidence="1 2">DSM 105369</strain>
    </source>
</reference>
<dbReference type="EMBL" id="JACHVQ010000003">
    <property type="protein sequence ID" value="MBB2893434.1"/>
    <property type="molecule type" value="Genomic_DNA"/>
</dbReference>
<proteinExistence type="predicted"/>
<protein>
    <submittedName>
        <fullName evidence="1">Uncharacterized protein</fullName>
    </submittedName>
</protein>
<accession>A0A839NBT5</accession>
<name>A0A839NBT5_9MICO</name>
<comment type="caution">
    <text evidence="1">The sequence shown here is derived from an EMBL/GenBank/DDBJ whole genome shotgun (WGS) entry which is preliminary data.</text>
</comment>
<organism evidence="1 2">
    <name type="scientific">Flexivirga oryzae</name>
    <dbReference type="NCBI Taxonomy" id="1794944"/>
    <lineage>
        <taxon>Bacteria</taxon>
        <taxon>Bacillati</taxon>
        <taxon>Actinomycetota</taxon>
        <taxon>Actinomycetes</taxon>
        <taxon>Micrococcales</taxon>
        <taxon>Dermacoccaceae</taxon>
        <taxon>Flexivirga</taxon>
    </lineage>
</organism>